<sequence length="316" mass="35074">MTITGRQLRKDTFMATEIMVSGLINIETTLAIDGFPLNYFPVTYAFDRINTTVSGVGYNVAKALHTLGHPVEMVSMIGNDVNAPIVETELKQLGISHHGVCRTLAQTPASVILYAPDGQRQIHVDLKQIQETEFDRQLFDEKLRRCQLAVMCNINYNRALLAEVKASGKPIATDVHVLADPDDDYNRDFMAAADILFLSDEGLHGREPEAFIGELYQRYHNQIIVMGRGREGALMFVAEDSQFYHTPAITTRPIINTVGAGDALFSAFVHGWLSLGNPYQALQQAVRFASWKIGEKGAAEGFLNAKQLDELSQTTR</sequence>
<protein>
    <submittedName>
        <fullName evidence="4">Carbohydrate kinase family protein</fullName>
    </submittedName>
</protein>
<organism evidence="4 5">
    <name type="scientific">Corallincola holothuriorum</name>
    <dbReference type="NCBI Taxonomy" id="2282215"/>
    <lineage>
        <taxon>Bacteria</taxon>
        <taxon>Pseudomonadati</taxon>
        <taxon>Pseudomonadota</taxon>
        <taxon>Gammaproteobacteria</taxon>
        <taxon>Alteromonadales</taxon>
        <taxon>Psychromonadaceae</taxon>
        <taxon>Corallincola</taxon>
    </lineage>
</organism>
<accession>A0A368NLZ4</accession>
<name>A0A368NLZ4_9GAMM</name>
<dbReference type="InterPro" id="IPR011611">
    <property type="entry name" value="PfkB_dom"/>
</dbReference>
<evidence type="ECO:0000313" key="5">
    <source>
        <dbReference type="Proteomes" id="UP000252558"/>
    </source>
</evidence>
<dbReference type="InterPro" id="IPR002173">
    <property type="entry name" value="Carboh/pur_kinase_PfkB_CS"/>
</dbReference>
<keyword evidence="2 4" id="KW-0418">Kinase</keyword>
<dbReference type="InterPro" id="IPR029056">
    <property type="entry name" value="Ribokinase-like"/>
</dbReference>
<evidence type="ECO:0000256" key="1">
    <source>
        <dbReference type="ARBA" id="ARBA00022679"/>
    </source>
</evidence>
<proteinExistence type="predicted"/>
<keyword evidence="1" id="KW-0808">Transferase</keyword>
<dbReference type="EMBL" id="QPID01000003">
    <property type="protein sequence ID" value="RCU50855.1"/>
    <property type="molecule type" value="Genomic_DNA"/>
</dbReference>
<evidence type="ECO:0000256" key="2">
    <source>
        <dbReference type="ARBA" id="ARBA00022777"/>
    </source>
</evidence>
<dbReference type="PANTHER" id="PTHR10584">
    <property type="entry name" value="SUGAR KINASE"/>
    <property type="match status" value="1"/>
</dbReference>
<dbReference type="Proteomes" id="UP000252558">
    <property type="component" value="Unassembled WGS sequence"/>
</dbReference>
<dbReference type="PANTHER" id="PTHR10584:SF166">
    <property type="entry name" value="RIBOKINASE"/>
    <property type="match status" value="1"/>
</dbReference>
<comment type="caution">
    <text evidence="4">The sequence shown here is derived from an EMBL/GenBank/DDBJ whole genome shotgun (WGS) entry which is preliminary data.</text>
</comment>
<dbReference type="GO" id="GO:0016301">
    <property type="term" value="F:kinase activity"/>
    <property type="evidence" value="ECO:0007669"/>
    <property type="project" value="UniProtKB-KW"/>
</dbReference>
<feature type="domain" description="Carbohydrate kinase PfkB" evidence="3">
    <location>
        <begin position="16"/>
        <end position="300"/>
    </location>
</feature>
<keyword evidence="5" id="KW-1185">Reference proteome</keyword>
<evidence type="ECO:0000259" key="3">
    <source>
        <dbReference type="Pfam" id="PF00294"/>
    </source>
</evidence>
<dbReference type="Gene3D" id="3.40.1190.20">
    <property type="match status" value="1"/>
</dbReference>
<dbReference type="AlphaFoldDB" id="A0A368NLZ4"/>
<reference evidence="4 5" key="1">
    <citation type="submission" date="2018-07" db="EMBL/GenBank/DDBJ databases">
        <title>Corallincola holothuriorum sp. nov., a new facultative anaerobe isolated from sea cucumber Apostichopus japonicus.</title>
        <authorList>
            <person name="Xia H."/>
        </authorList>
    </citation>
    <scope>NUCLEOTIDE SEQUENCE [LARGE SCALE GENOMIC DNA]</scope>
    <source>
        <strain evidence="4 5">C4</strain>
    </source>
</reference>
<gene>
    <name evidence="4" type="ORF">DU002_05885</name>
</gene>
<evidence type="ECO:0000313" key="4">
    <source>
        <dbReference type="EMBL" id="RCU50855.1"/>
    </source>
</evidence>
<dbReference type="PROSITE" id="PS00584">
    <property type="entry name" value="PFKB_KINASES_2"/>
    <property type="match status" value="1"/>
</dbReference>
<dbReference type="SUPFAM" id="SSF53613">
    <property type="entry name" value="Ribokinase-like"/>
    <property type="match status" value="1"/>
</dbReference>
<dbReference type="Pfam" id="PF00294">
    <property type="entry name" value="PfkB"/>
    <property type="match status" value="1"/>
</dbReference>